<evidence type="ECO:0000256" key="1">
    <source>
        <dbReference type="ARBA" id="ARBA00006914"/>
    </source>
</evidence>
<dbReference type="GO" id="GO:0003682">
    <property type="term" value="F:chromatin binding"/>
    <property type="evidence" value="ECO:0007669"/>
    <property type="project" value="TreeGrafter"/>
</dbReference>
<evidence type="ECO:0000256" key="2">
    <source>
        <dbReference type="ARBA" id="ARBA00022741"/>
    </source>
</evidence>
<dbReference type="GO" id="GO:0005634">
    <property type="term" value="C:nucleus"/>
    <property type="evidence" value="ECO:0007669"/>
    <property type="project" value="TreeGrafter"/>
</dbReference>
<dbReference type="GO" id="GO:0005524">
    <property type="term" value="F:ATP binding"/>
    <property type="evidence" value="ECO:0007669"/>
    <property type="project" value="UniProtKB-KW"/>
</dbReference>
<dbReference type="AlphaFoldDB" id="A0AAW2K3T1"/>
<dbReference type="EMBL" id="JACGWJ010000030">
    <property type="protein sequence ID" value="KAL0301206.1"/>
    <property type="molecule type" value="Genomic_DNA"/>
</dbReference>
<dbReference type="PANTHER" id="PTHR23069:SF7">
    <property type="entry name" value="P-LOOP CONTAINING NUCLEOSIDE TRIPHOSPHATE HYDROLASES SUPERFAMILY PROTEIN"/>
    <property type="match status" value="1"/>
</dbReference>
<keyword evidence="2" id="KW-0547">Nucleotide-binding</keyword>
<dbReference type="GO" id="GO:0016887">
    <property type="term" value="F:ATP hydrolysis activity"/>
    <property type="evidence" value="ECO:0007669"/>
    <property type="project" value="TreeGrafter"/>
</dbReference>
<comment type="caution">
    <text evidence="5">The sequence shown here is derived from an EMBL/GenBank/DDBJ whole genome shotgun (WGS) entry which is preliminary data.</text>
</comment>
<reference evidence="5" key="2">
    <citation type="journal article" date="2024" name="Plant">
        <title>Genomic evolution and insights into agronomic trait innovations of Sesamum species.</title>
        <authorList>
            <person name="Miao H."/>
            <person name="Wang L."/>
            <person name="Qu L."/>
            <person name="Liu H."/>
            <person name="Sun Y."/>
            <person name="Le M."/>
            <person name="Wang Q."/>
            <person name="Wei S."/>
            <person name="Zheng Y."/>
            <person name="Lin W."/>
            <person name="Duan Y."/>
            <person name="Cao H."/>
            <person name="Xiong S."/>
            <person name="Wang X."/>
            <person name="Wei L."/>
            <person name="Li C."/>
            <person name="Ma Q."/>
            <person name="Ju M."/>
            <person name="Zhao R."/>
            <person name="Li G."/>
            <person name="Mu C."/>
            <person name="Tian Q."/>
            <person name="Mei H."/>
            <person name="Zhang T."/>
            <person name="Gao T."/>
            <person name="Zhang H."/>
        </authorList>
    </citation>
    <scope>NUCLEOTIDE SEQUENCE</scope>
    <source>
        <strain evidence="5">G02</strain>
    </source>
</reference>
<accession>A0AAW2K3T1</accession>
<feature type="region of interest" description="Disordered" evidence="4">
    <location>
        <begin position="401"/>
        <end position="424"/>
    </location>
</feature>
<protein>
    <submittedName>
        <fullName evidence="5">Uncharacterized protein</fullName>
    </submittedName>
</protein>
<organism evidence="5">
    <name type="scientific">Sesamum radiatum</name>
    <name type="common">Black benniseed</name>
    <dbReference type="NCBI Taxonomy" id="300843"/>
    <lineage>
        <taxon>Eukaryota</taxon>
        <taxon>Viridiplantae</taxon>
        <taxon>Streptophyta</taxon>
        <taxon>Embryophyta</taxon>
        <taxon>Tracheophyta</taxon>
        <taxon>Spermatophyta</taxon>
        <taxon>Magnoliopsida</taxon>
        <taxon>eudicotyledons</taxon>
        <taxon>Gunneridae</taxon>
        <taxon>Pentapetalae</taxon>
        <taxon>asterids</taxon>
        <taxon>lamiids</taxon>
        <taxon>Lamiales</taxon>
        <taxon>Pedaliaceae</taxon>
        <taxon>Sesamum</taxon>
    </lineage>
</organism>
<evidence type="ECO:0000256" key="3">
    <source>
        <dbReference type="ARBA" id="ARBA00022840"/>
    </source>
</evidence>
<name>A0AAW2K3T1_SESRA</name>
<gene>
    <name evidence="5" type="ORF">Sradi_6397400</name>
</gene>
<dbReference type="GO" id="GO:0045815">
    <property type="term" value="P:transcription initiation-coupled chromatin remodeling"/>
    <property type="evidence" value="ECO:0007669"/>
    <property type="project" value="TreeGrafter"/>
</dbReference>
<dbReference type="GO" id="GO:0042393">
    <property type="term" value="F:histone binding"/>
    <property type="evidence" value="ECO:0007669"/>
    <property type="project" value="TreeGrafter"/>
</dbReference>
<reference evidence="5" key="1">
    <citation type="submission" date="2020-06" db="EMBL/GenBank/DDBJ databases">
        <authorList>
            <person name="Li T."/>
            <person name="Hu X."/>
            <person name="Zhang T."/>
            <person name="Song X."/>
            <person name="Zhang H."/>
            <person name="Dai N."/>
            <person name="Sheng W."/>
            <person name="Hou X."/>
            <person name="Wei L."/>
        </authorList>
    </citation>
    <scope>NUCLEOTIDE SEQUENCE</scope>
    <source>
        <strain evidence="5">G02</strain>
        <tissue evidence="5">Leaf</tissue>
    </source>
</reference>
<evidence type="ECO:0000256" key="4">
    <source>
        <dbReference type="SAM" id="MobiDB-lite"/>
    </source>
</evidence>
<proteinExistence type="inferred from homology"/>
<dbReference type="PANTHER" id="PTHR23069">
    <property type="entry name" value="AAA DOMAIN-CONTAINING"/>
    <property type="match status" value="1"/>
</dbReference>
<keyword evidence="3" id="KW-0067">ATP-binding</keyword>
<dbReference type="GO" id="GO:0006337">
    <property type="term" value="P:nucleosome disassembly"/>
    <property type="evidence" value="ECO:0007669"/>
    <property type="project" value="TreeGrafter"/>
</dbReference>
<dbReference type="GO" id="GO:0006334">
    <property type="term" value="P:nucleosome assembly"/>
    <property type="evidence" value="ECO:0007669"/>
    <property type="project" value="TreeGrafter"/>
</dbReference>
<sequence length="424" mass="45772">MPTLLSRPLKSKVPQFSVQLDAKFNHAKVITSFAAKLSKDFAQHFVLSLHGENHTHENSVEEKACYAVEGDADRVCHNKSCHVGLSSPVGFTNKTLKGKPNLLLAISTFGYQILCYPHFADLCWVTSKLKEGPSANTDGPWKGWPFNSCIVRPMNSTEKVASASSSSNIKTKESGIVRGLVAVGLSAYRGEYSSLREVCSEVRKVLETLVGRIDDKIQAGKDRSQFVRLLSQVAYLEDMVVSWAHALQSLEVDTQISEANTNICIGSSENHVRKDSTSECENGIIQGSEVLEKMTQEFGARDVGCNPTEVDNGCEVAANEVAVTIEEPTLIVDSTDCCSPEHTLAPTEVKLESSKAEAVADHAEMGHVPVKLCNGFLESISDLQAGGPHGSGDKPVIELSSAAEISSPPNGPPLTDDNILSKFQ</sequence>
<comment type="similarity">
    <text evidence="1">Belongs to the AAA ATPase family.</text>
</comment>
<dbReference type="InterPro" id="IPR045199">
    <property type="entry name" value="ATAD2-like"/>
</dbReference>
<evidence type="ECO:0000313" key="5">
    <source>
        <dbReference type="EMBL" id="KAL0301206.1"/>
    </source>
</evidence>